<dbReference type="SMART" id="SM00471">
    <property type="entry name" value="HDc"/>
    <property type="match status" value="1"/>
</dbReference>
<dbReference type="Gene3D" id="1.10.3210.10">
    <property type="entry name" value="Hypothetical protein af1432"/>
    <property type="match status" value="1"/>
</dbReference>
<dbReference type="SUPFAM" id="SSF109604">
    <property type="entry name" value="HD-domain/PDEase-like"/>
    <property type="match status" value="1"/>
</dbReference>
<keyword evidence="3" id="KW-1185">Reference proteome</keyword>
<proteinExistence type="predicted"/>
<dbReference type="EMBL" id="VMNK01000003">
    <property type="protein sequence ID" value="TVO58636.1"/>
    <property type="molecule type" value="Genomic_DNA"/>
</dbReference>
<dbReference type="InterPro" id="IPR013976">
    <property type="entry name" value="HDOD"/>
</dbReference>
<sequence>MAMIRRWCQSRPERVSARSSSGYERMSPRRWQQAARTMTEHFTDDPNIDKKDAALAAQRFRMLEDIARELSAKDVSFPTCFDAALKIRNALRDPDVQVRKVAQMIGMEPLVVVKLLRMANSVAYNPGGRTVTDVDAAVMRIGLEATRTLAISIAMDQLLRSKDLVCFGELPKALWMHTLRTAAAARVVAGRLTRVNREEAMMAGLVHDLGAFYMLYRAAQYEEMRIRPDSVRHLIAQWHESIGESLMGALGLPEHIIQATREHDQPHALDYGVRTLEEVVYVANQLAGGMAGWLSSGKATAEGYPALNDPELIALADEIEAEYQALMAGLS</sequence>
<dbReference type="AlphaFoldDB" id="A0A557R0J2"/>
<protein>
    <submittedName>
        <fullName evidence="2">HDOD domain-containing protein</fullName>
    </submittedName>
</protein>
<evidence type="ECO:0000259" key="1">
    <source>
        <dbReference type="PROSITE" id="PS51833"/>
    </source>
</evidence>
<dbReference type="Proteomes" id="UP000319502">
    <property type="component" value="Unassembled WGS sequence"/>
</dbReference>
<dbReference type="InterPro" id="IPR052340">
    <property type="entry name" value="RNase_Y/CdgJ"/>
</dbReference>
<comment type="caution">
    <text evidence="2">The sequence shown here is derived from an EMBL/GenBank/DDBJ whole genome shotgun (WGS) entry which is preliminary data.</text>
</comment>
<organism evidence="2 3">
    <name type="scientific">Denitromonas halophila</name>
    <dbReference type="NCBI Taxonomy" id="1629404"/>
    <lineage>
        <taxon>Bacteria</taxon>
        <taxon>Pseudomonadati</taxon>
        <taxon>Pseudomonadota</taxon>
        <taxon>Betaproteobacteria</taxon>
        <taxon>Rhodocyclales</taxon>
        <taxon>Zoogloeaceae</taxon>
        <taxon>Denitromonas</taxon>
    </lineage>
</organism>
<gene>
    <name evidence="2" type="ORF">FHP91_02940</name>
</gene>
<dbReference type="OrthoDB" id="9797768at2"/>
<name>A0A557R0J2_9RHOO</name>
<feature type="domain" description="HDOD" evidence="1">
    <location>
        <begin position="77"/>
        <end position="266"/>
    </location>
</feature>
<dbReference type="PROSITE" id="PS51833">
    <property type="entry name" value="HDOD"/>
    <property type="match status" value="1"/>
</dbReference>
<evidence type="ECO:0000313" key="2">
    <source>
        <dbReference type="EMBL" id="TVO58636.1"/>
    </source>
</evidence>
<dbReference type="InterPro" id="IPR003607">
    <property type="entry name" value="HD/PDEase_dom"/>
</dbReference>
<reference evidence="2 3" key="1">
    <citation type="submission" date="2019-07" db="EMBL/GenBank/DDBJ databases">
        <title>The pathways for chlorine oxyanion respiration interact through the shared metabolite chlorate.</title>
        <authorList>
            <person name="Barnum T.P."/>
            <person name="Cheng Y."/>
            <person name="Hill K.A."/>
            <person name="Lucas L.N."/>
            <person name="Carlson H.K."/>
            <person name="Coates J.D."/>
        </authorList>
    </citation>
    <scope>NUCLEOTIDE SEQUENCE [LARGE SCALE GENOMIC DNA]</scope>
    <source>
        <strain evidence="2 3">SFB-3</strain>
    </source>
</reference>
<accession>A0A557R0J2</accession>
<dbReference type="PANTHER" id="PTHR33525">
    <property type="match status" value="1"/>
</dbReference>
<dbReference type="Pfam" id="PF08668">
    <property type="entry name" value="HDOD"/>
    <property type="match status" value="1"/>
</dbReference>
<dbReference type="PANTHER" id="PTHR33525:SF3">
    <property type="entry name" value="RIBONUCLEASE Y"/>
    <property type="match status" value="1"/>
</dbReference>
<evidence type="ECO:0000313" key="3">
    <source>
        <dbReference type="Proteomes" id="UP000319502"/>
    </source>
</evidence>